<dbReference type="RefSeq" id="WP_087413729.1">
    <property type="nucleotide sequence ID" value="NZ_NFKE01000025.1"/>
</dbReference>
<name>A0A1Y4JFC9_9BACE</name>
<dbReference type="Proteomes" id="UP000196587">
    <property type="component" value="Unassembled WGS sequence"/>
</dbReference>
<proteinExistence type="predicted"/>
<reference evidence="2" key="1">
    <citation type="submission" date="2017-04" db="EMBL/GenBank/DDBJ databases">
        <title>Function of individual gut microbiota members based on whole genome sequencing of pure cultures obtained from chicken caecum.</title>
        <authorList>
            <person name="Medvecky M."/>
            <person name="Cejkova D."/>
            <person name="Polansky O."/>
            <person name="Karasova D."/>
            <person name="Kubasova T."/>
            <person name="Cizek A."/>
            <person name="Rychlik I."/>
        </authorList>
    </citation>
    <scope>NUCLEOTIDE SEQUENCE [LARGE SCALE GENOMIC DNA]</scope>
    <source>
        <strain evidence="2">An189</strain>
    </source>
</reference>
<accession>A0A1Y4JFC9</accession>
<dbReference type="AlphaFoldDB" id="A0A1Y4JFC9"/>
<evidence type="ECO:0000313" key="1">
    <source>
        <dbReference type="EMBL" id="OUP31214.1"/>
    </source>
</evidence>
<gene>
    <name evidence="1" type="ORF">B5F24_17280</name>
</gene>
<protein>
    <submittedName>
        <fullName evidence="1">Uncharacterized protein</fullName>
    </submittedName>
</protein>
<comment type="caution">
    <text evidence="1">The sequence shown here is derived from an EMBL/GenBank/DDBJ whole genome shotgun (WGS) entry which is preliminary data.</text>
</comment>
<sequence length="211" mass="24329">MTTDAATKIISKYESLVVLCTYNILFTNDICCGQVIESLHAMKRTPYYRQAFKRYLNDADKARKEYERTVNNVIGSDRSEFFAECNDKYVEEVNKHVDMLYWQFKQTLDDNGISHSAELAKFELARTLCDYACVQFDERIGELRKKDSKFNGFMLDYLKLDNVARLMNLASDNLKIGRTVNMNTERCTSAFEVLARKLSDADNIANAIKAD</sequence>
<organism evidence="1 2">
    <name type="scientific">Bacteroides clarus</name>
    <dbReference type="NCBI Taxonomy" id="626929"/>
    <lineage>
        <taxon>Bacteria</taxon>
        <taxon>Pseudomonadati</taxon>
        <taxon>Bacteroidota</taxon>
        <taxon>Bacteroidia</taxon>
        <taxon>Bacteroidales</taxon>
        <taxon>Bacteroidaceae</taxon>
        <taxon>Bacteroides</taxon>
    </lineage>
</organism>
<evidence type="ECO:0000313" key="2">
    <source>
        <dbReference type="Proteomes" id="UP000196587"/>
    </source>
</evidence>
<dbReference type="EMBL" id="NFKE01000025">
    <property type="protein sequence ID" value="OUP31214.1"/>
    <property type="molecule type" value="Genomic_DNA"/>
</dbReference>